<evidence type="ECO:0000313" key="2">
    <source>
        <dbReference type="EMBL" id="MXO64649.1"/>
    </source>
</evidence>
<dbReference type="RefSeq" id="WP_160735057.1">
    <property type="nucleotide sequence ID" value="NZ_WTYT01000001.1"/>
</dbReference>
<keyword evidence="1" id="KW-0472">Membrane</keyword>
<sequence length="95" mass="10138">MTEERITKVETPDGETHTETTIITERDQPRSRMSVWFVMFVVVVAVIVALWAFNKMGTAEVAKDNAIAGAADDVGAAAGQIGNAAEDVANSVTQD</sequence>
<protein>
    <submittedName>
        <fullName evidence="2">Uncharacterized protein</fullName>
    </submittedName>
</protein>
<feature type="transmembrane region" description="Helical" evidence="1">
    <location>
        <begin position="33"/>
        <end position="53"/>
    </location>
</feature>
<dbReference type="EMBL" id="WTYT01000001">
    <property type="protein sequence ID" value="MXO64649.1"/>
    <property type="molecule type" value="Genomic_DNA"/>
</dbReference>
<dbReference type="AlphaFoldDB" id="A0A6I4T344"/>
<gene>
    <name evidence="2" type="ORF">GRI91_02645</name>
</gene>
<keyword evidence="3" id="KW-1185">Reference proteome</keyword>
<keyword evidence="1" id="KW-0812">Transmembrane</keyword>
<evidence type="ECO:0000313" key="3">
    <source>
        <dbReference type="Proteomes" id="UP000438476"/>
    </source>
</evidence>
<name>A0A6I4T344_9SPHN</name>
<proteinExistence type="predicted"/>
<comment type="caution">
    <text evidence="2">The sequence shown here is derived from an EMBL/GenBank/DDBJ whole genome shotgun (WGS) entry which is preliminary data.</text>
</comment>
<organism evidence="2 3">
    <name type="scientific">Altericroceibacterium endophyticum</name>
    <dbReference type="NCBI Taxonomy" id="1808508"/>
    <lineage>
        <taxon>Bacteria</taxon>
        <taxon>Pseudomonadati</taxon>
        <taxon>Pseudomonadota</taxon>
        <taxon>Alphaproteobacteria</taxon>
        <taxon>Sphingomonadales</taxon>
        <taxon>Erythrobacteraceae</taxon>
        <taxon>Altericroceibacterium</taxon>
    </lineage>
</organism>
<keyword evidence="1" id="KW-1133">Transmembrane helix</keyword>
<reference evidence="2 3" key="1">
    <citation type="submission" date="2019-12" db="EMBL/GenBank/DDBJ databases">
        <title>Genomic-based taxomic classification of the family Erythrobacteraceae.</title>
        <authorList>
            <person name="Xu L."/>
        </authorList>
    </citation>
    <scope>NUCLEOTIDE SEQUENCE [LARGE SCALE GENOMIC DNA]</scope>
    <source>
        <strain evidence="2 3">LMG 29518</strain>
    </source>
</reference>
<evidence type="ECO:0000256" key="1">
    <source>
        <dbReference type="SAM" id="Phobius"/>
    </source>
</evidence>
<accession>A0A6I4T344</accession>
<dbReference type="Proteomes" id="UP000438476">
    <property type="component" value="Unassembled WGS sequence"/>
</dbReference>